<feature type="transmembrane region" description="Helical" evidence="1">
    <location>
        <begin position="7"/>
        <end position="29"/>
    </location>
</feature>
<accession>A0A382Y9P0</accession>
<proteinExistence type="predicted"/>
<dbReference type="EMBL" id="UINC01173772">
    <property type="protein sequence ID" value="SVD79551.1"/>
    <property type="molecule type" value="Genomic_DNA"/>
</dbReference>
<keyword evidence="1" id="KW-1133">Transmembrane helix</keyword>
<sequence>MMVRILSVLPGSVGLICGLILIISLIGYYPGDSEMEVPIVPCTDSDAGCNIGMTGEDLSVPDAFILLDIELNVDWAEPERSWLAVVDANAAKDCPPENGLTTCTEEDIAQYIVAGGSTADGTLMFDMNPGDYRFVTAGKDGSGLDSQTVTMSTSIHLENYVEIILSVVTILLFAGAGEMAFPLRNLWNRFR</sequence>
<dbReference type="AlphaFoldDB" id="A0A382Y9P0"/>
<feature type="non-terminal residue" evidence="2">
    <location>
        <position position="191"/>
    </location>
</feature>
<keyword evidence="1" id="KW-0812">Transmembrane</keyword>
<name>A0A382Y9P0_9ZZZZ</name>
<gene>
    <name evidence="2" type="ORF">METZ01_LOCUS432405</name>
</gene>
<organism evidence="2">
    <name type="scientific">marine metagenome</name>
    <dbReference type="NCBI Taxonomy" id="408172"/>
    <lineage>
        <taxon>unclassified sequences</taxon>
        <taxon>metagenomes</taxon>
        <taxon>ecological metagenomes</taxon>
    </lineage>
</organism>
<feature type="transmembrane region" description="Helical" evidence="1">
    <location>
        <begin position="160"/>
        <end position="181"/>
    </location>
</feature>
<keyword evidence="1" id="KW-0472">Membrane</keyword>
<evidence type="ECO:0000313" key="2">
    <source>
        <dbReference type="EMBL" id="SVD79551.1"/>
    </source>
</evidence>
<protein>
    <submittedName>
        <fullName evidence="2">Uncharacterized protein</fullName>
    </submittedName>
</protein>
<reference evidence="2" key="1">
    <citation type="submission" date="2018-05" db="EMBL/GenBank/DDBJ databases">
        <authorList>
            <person name="Lanie J.A."/>
            <person name="Ng W.-L."/>
            <person name="Kazmierczak K.M."/>
            <person name="Andrzejewski T.M."/>
            <person name="Davidsen T.M."/>
            <person name="Wayne K.J."/>
            <person name="Tettelin H."/>
            <person name="Glass J.I."/>
            <person name="Rusch D."/>
            <person name="Podicherti R."/>
            <person name="Tsui H.-C.T."/>
            <person name="Winkler M.E."/>
        </authorList>
    </citation>
    <scope>NUCLEOTIDE SEQUENCE</scope>
</reference>
<evidence type="ECO:0000256" key="1">
    <source>
        <dbReference type="SAM" id="Phobius"/>
    </source>
</evidence>